<dbReference type="InterPro" id="IPR011257">
    <property type="entry name" value="DNA_glycosylase"/>
</dbReference>
<reference evidence="11" key="1">
    <citation type="submission" date="2020-06" db="EMBL/GenBank/DDBJ databases">
        <title>Haloterrigena sp. nov., an extremely halophilic archaeon isolated from a saline sediment.</title>
        <authorList>
            <person name="Liu B.-B."/>
        </authorList>
    </citation>
    <scope>NUCLEOTIDE SEQUENCE</scope>
    <source>
        <strain evidence="11">SYSU A121-1</strain>
    </source>
</reference>
<evidence type="ECO:0000256" key="4">
    <source>
        <dbReference type="ARBA" id="ARBA00022801"/>
    </source>
</evidence>
<comment type="similarity">
    <text evidence="1">Belongs to the type-1 OGG1 family.</text>
</comment>
<dbReference type="GO" id="GO:0003684">
    <property type="term" value="F:damaged DNA binding"/>
    <property type="evidence" value="ECO:0007669"/>
    <property type="project" value="InterPro"/>
</dbReference>
<dbReference type="EC" id="4.2.99.18" evidence="2"/>
<dbReference type="PANTHER" id="PTHR10242:SF2">
    <property type="entry name" value="N-GLYCOSYLASE_DNA LYASE"/>
    <property type="match status" value="1"/>
</dbReference>
<evidence type="ECO:0000313" key="12">
    <source>
        <dbReference type="Proteomes" id="UP000728647"/>
    </source>
</evidence>
<evidence type="ECO:0000259" key="10">
    <source>
        <dbReference type="SMART" id="SM00478"/>
    </source>
</evidence>
<dbReference type="SMART" id="SM00478">
    <property type="entry name" value="ENDO3c"/>
    <property type="match status" value="1"/>
</dbReference>
<dbReference type="SUPFAM" id="SSF55945">
    <property type="entry name" value="TATA-box binding protein-like"/>
    <property type="match status" value="1"/>
</dbReference>
<dbReference type="GO" id="GO:0006284">
    <property type="term" value="P:base-excision repair"/>
    <property type="evidence" value="ECO:0007669"/>
    <property type="project" value="InterPro"/>
</dbReference>
<dbReference type="Proteomes" id="UP000728647">
    <property type="component" value="Unassembled WGS sequence"/>
</dbReference>
<evidence type="ECO:0000256" key="2">
    <source>
        <dbReference type="ARBA" id="ARBA00012720"/>
    </source>
</evidence>
<dbReference type="Pfam" id="PF00730">
    <property type="entry name" value="HhH-GPD"/>
    <property type="match status" value="1"/>
</dbReference>
<dbReference type="CDD" id="cd00056">
    <property type="entry name" value="ENDO3c"/>
    <property type="match status" value="1"/>
</dbReference>
<evidence type="ECO:0000256" key="6">
    <source>
        <dbReference type="ARBA" id="ARBA00023239"/>
    </source>
</evidence>
<evidence type="ECO:0000313" key="11">
    <source>
        <dbReference type="EMBL" id="NUB92701.1"/>
    </source>
</evidence>
<dbReference type="Gene3D" id="3.30.310.260">
    <property type="match status" value="1"/>
</dbReference>
<evidence type="ECO:0000256" key="1">
    <source>
        <dbReference type="ARBA" id="ARBA00010679"/>
    </source>
</evidence>
<evidence type="ECO:0000256" key="5">
    <source>
        <dbReference type="ARBA" id="ARBA00023204"/>
    </source>
</evidence>
<dbReference type="InterPro" id="IPR012904">
    <property type="entry name" value="OGG_N"/>
</dbReference>
<comment type="caution">
    <text evidence="11">The sequence shown here is derived from an EMBL/GenBank/DDBJ whole genome shotgun (WGS) entry which is preliminary data.</text>
</comment>
<keyword evidence="6" id="KW-0456">Lyase</keyword>
<dbReference type="AlphaFoldDB" id="A0A8J8GN22"/>
<dbReference type="InterPro" id="IPR023170">
    <property type="entry name" value="HhH_base_excis_C"/>
</dbReference>
<gene>
    <name evidence="11" type="ORF">HT576_16965</name>
</gene>
<dbReference type="Gene3D" id="1.10.1670.10">
    <property type="entry name" value="Helix-hairpin-Helix base-excision DNA repair enzymes (C-terminal)"/>
    <property type="match status" value="1"/>
</dbReference>
<evidence type="ECO:0000256" key="8">
    <source>
        <dbReference type="ARBA" id="ARBA00023295"/>
    </source>
</evidence>
<feature type="domain" description="HhH-GPD" evidence="10">
    <location>
        <begin position="142"/>
        <end position="306"/>
    </location>
</feature>
<dbReference type="Pfam" id="PF07934">
    <property type="entry name" value="OGG_N"/>
    <property type="match status" value="1"/>
</dbReference>
<dbReference type="GO" id="GO:0140078">
    <property type="term" value="F:class I DNA-(apurinic or apyrimidinic site) endonuclease activity"/>
    <property type="evidence" value="ECO:0007669"/>
    <property type="project" value="UniProtKB-EC"/>
</dbReference>
<dbReference type="Gene3D" id="1.10.340.30">
    <property type="entry name" value="Hypothetical protein, domain 2"/>
    <property type="match status" value="1"/>
</dbReference>
<keyword evidence="3" id="KW-0227">DNA damage</keyword>
<sequence length="309" mass="33931">MESGTIPVDELGGGLDLYRTLESGQSYLWRRSDGEMYGGSPAPNAWYHTVVDGEVIRVRRRGGPEGDPTAGVAADATTGRLEWASTTDAEPIVRDLLRLDDDLGAIVDAAPDDPLLREAYEAHRGMRLVDDPAFGCLISFICSTQMRVGRIHTMVSTLAREYGDAIAFDGETYHAFPTPAQLAAATEAELRDLGLGYRAPYVVRTAEMVADGEAHPEEARDLEYEAAREYLTRFVGVGDKVADCVLLFSLGFDEAVPLDTWLKSAVEEYYPDCDRGSYAATSRAIRERLGGEYAGYAQTYIFHHLRTGE</sequence>
<dbReference type="RefSeq" id="WP_174702627.1">
    <property type="nucleotide sequence ID" value="NZ_JABURA010000001.1"/>
</dbReference>
<keyword evidence="4" id="KW-0378">Hydrolase</keyword>
<dbReference type="InterPro" id="IPR052054">
    <property type="entry name" value="Oxidative_DNA_repair_enzyme"/>
</dbReference>
<dbReference type="OrthoDB" id="14922at2157"/>
<dbReference type="PANTHER" id="PTHR10242">
    <property type="entry name" value="8-OXOGUANINE DNA GLYCOSYLASE"/>
    <property type="match status" value="1"/>
</dbReference>
<keyword evidence="5" id="KW-0234">DNA repair</keyword>
<keyword evidence="7" id="KW-0511">Multifunctional enzyme</keyword>
<organism evidence="11 12">
    <name type="scientific">Haloterrigena gelatinilytica</name>
    <dbReference type="NCBI Taxonomy" id="2741724"/>
    <lineage>
        <taxon>Archaea</taxon>
        <taxon>Methanobacteriati</taxon>
        <taxon>Methanobacteriota</taxon>
        <taxon>Stenosarchaea group</taxon>
        <taxon>Halobacteria</taxon>
        <taxon>Halobacteriales</taxon>
        <taxon>Natrialbaceae</taxon>
        <taxon>Haloterrigena</taxon>
    </lineage>
</organism>
<evidence type="ECO:0000256" key="7">
    <source>
        <dbReference type="ARBA" id="ARBA00023268"/>
    </source>
</evidence>
<protein>
    <recommendedName>
        <fullName evidence="2">DNA-(apurinic or apyrimidinic site) lyase</fullName>
        <ecNumber evidence="2">4.2.99.18</ecNumber>
    </recommendedName>
</protein>
<dbReference type="EMBL" id="JABURA010000001">
    <property type="protein sequence ID" value="NUB92701.1"/>
    <property type="molecule type" value="Genomic_DNA"/>
</dbReference>
<dbReference type="GO" id="GO:0008534">
    <property type="term" value="F:oxidized purine nucleobase lesion DNA N-glycosylase activity"/>
    <property type="evidence" value="ECO:0007669"/>
    <property type="project" value="InterPro"/>
</dbReference>
<dbReference type="SUPFAM" id="SSF48150">
    <property type="entry name" value="DNA-glycosylase"/>
    <property type="match status" value="1"/>
</dbReference>
<accession>A0A8J8GN22</accession>
<dbReference type="InterPro" id="IPR003265">
    <property type="entry name" value="HhH-GPD_domain"/>
</dbReference>
<keyword evidence="8" id="KW-0326">Glycosidase</keyword>
<evidence type="ECO:0000256" key="9">
    <source>
        <dbReference type="ARBA" id="ARBA00044632"/>
    </source>
</evidence>
<name>A0A8J8GN22_9EURY</name>
<comment type="catalytic activity">
    <reaction evidence="9">
        <text>2'-deoxyribonucleotide-(2'-deoxyribose 5'-phosphate)-2'-deoxyribonucleotide-DNA = a 3'-end 2'-deoxyribonucleotide-(2,3-dehydro-2,3-deoxyribose 5'-phosphate)-DNA + a 5'-end 5'-phospho-2'-deoxyribonucleoside-DNA + H(+)</text>
        <dbReference type="Rhea" id="RHEA:66592"/>
        <dbReference type="Rhea" id="RHEA-COMP:13180"/>
        <dbReference type="Rhea" id="RHEA-COMP:16897"/>
        <dbReference type="Rhea" id="RHEA-COMP:17067"/>
        <dbReference type="ChEBI" id="CHEBI:15378"/>
        <dbReference type="ChEBI" id="CHEBI:136412"/>
        <dbReference type="ChEBI" id="CHEBI:157695"/>
        <dbReference type="ChEBI" id="CHEBI:167181"/>
        <dbReference type="EC" id="4.2.99.18"/>
    </reaction>
</comment>
<dbReference type="GO" id="GO:0006289">
    <property type="term" value="P:nucleotide-excision repair"/>
    <property type="evidence" value="ECO:0007669"/>
    <property type="project" value="InterPro"/>
</dbReference>
<evidence type="ECO:0000256" key="3">
    <source>
        <dbReference type="ARBA" id="ARBA00022763"/>
    </source>
</evidence>
<proteinExistence type="inferred from homology"/>